<dbReference type="SUPFAM" id="SSF52540">
    <property type="entry name" value="P-loop containing nucleoside triphosphate hydrolases"/>
    <property type="match status" value="1"/>
</dbReference>
<keyword evidence="3" id="KW-1185">Reference proteome</keyword>
<reference evidence="3" key="1">
    <citation type="journal article" date="2021" name="ISME J.">
        <title>Evolutionary origin and ecological implication of a unique nif island in free-living Bradyrhizobium lineages.</title>
        <authorList>
            <person name="Tao J."/>
        </authorList>
    </citation>
    <scope>NUCLEOTIDE SEQUENCE [LARGE SCALE GENOMIC DNA]</scope>
    <source>
        <strain evidence="3">SZCCT0094</strain>
    </source>
</reference>
<dbReference type="Proteomes" id="UP001314635">
    <property type="component" value="Unassembled WGS sequence"/>
</dbReference>
<dbReference type="EMBL" id="JAFCLK010000022">
    <property type="protein sequence ID" value="MBR1138538.1"/>
    <property type="molecule type" value="Genomic_DNA"/>
</dbReference>
<dbReference type="Pfam" id="PF00685">
    <property type="entry name" value="Sulfotransfer_1"/>
    <property type="match status" value="1"/>
</dbReference>
<accession>A0ABS5GB36</accession>
<name>A0ABS5GB36_9BRAD</name>
<protein>
    <submittedName>
        <fullName evidence="2">Sulfotransferase domain-containing protein</fullName>
    </submittedName>
</protein>
<evidence type="ECO:0000313" key="2">
    <source>
        <dbReference type="EMBL" id="MBR1138538.1"/>
    </source>
</evidence>
<dbReference type="RefSeq" id="WP_172240354.1">
    <property type="nucleotide sequence ID" value="NZ_JABFDP010000025.1"/>
</dbReference>
<dbReference type="Gene3D" id="3.40.50.300">
    <property type="entry name" value="P-loop containing nucleotide triphosphate hydrolases"/>
    <property type="match status" value="1"/>
</dbReference>
<feature type="domain" description="Sulfotransferase" evidence="1">
    <location>
        <begin position="41"/>
        <end position="207"/>
    </location>
</feature>
<comment type="caution">
    <text evidence="2">The sequence shown here is derived from an EMBL/GenBank/DDBJ whole genome shotgun (WGS) entry which is preliminary data.</text>
</comment>
<dbReference type="InterPro" id="IPR027417">
    <property type="entry name" value="P-loop_NTPase"/>
</dbReference>
<sequence>MHGSRLDAGVFRELARGTIPNRHVFLDSPQPGPSPYYVICNSVPKAGTYLLVELVRALGGHVDLGYHTYTSSISKLNPDGSLDYGRALPAPLWASALRSGYFCASHTEYCPYLEQYLLGRPEHKMLFIVRDPRDIVVSWVDFVYHSASYPKMRKWNAYLRAAGSVAHPDDASRITSTLLSLPRSGIKNFMSWLDSPACLTVRFEELYSELAADDAARSSFPVLHRICDYLGLPRRTAAELDVLGRGLTSSGRGRKIGIYKERMLPQHFDLLRSEAFQELVVEFGYEPTPLPIPARTNGFGAARRLASRLSRSLQGGVIRRQAAEAGGSASTEYSA</sequence>
<organism evidence="2 3">
    <name type="scientific">Bradyrhizobium denitrificans</name>
    <dbReference type="NCBI Taxonomy" id="2734912"/>
    <lineage>
        <taxon>Bacteria</taxon>
        <taxon>Pseudomonadati</taxon>
        <taxon>Pseudomonadota</taxon>
        <taxon>Alphaproteobacteria</taxon>
        <taxon>Hyphomicrobiales</taxon>
        <taxon>Nitrobacteraceae</taxon>
        <taxon>Bradyrhizobium</taxon>
    </lineage>
</organism>
<proteinExistence type="predicted"/>
<gene>
    <name evidence="2" type="ORF">JQ619_22500</name>
</gene>
<evidence type="ECO:0000259" key="1">
    <source>
        <dbReference type="Pfam" id="PF00685"/>
    </source>
</evidence>
<dbReference type="InterPro" id="IPR000863">
    <property type="entry name" value="Sulfotransferase_dom"/>
</dbReference>
<evidence type="ECO:0000313" key="3">
    <source>
        <dbReference type="Proteomes" id="UP001314635"/>
    </source>
</evidence>